<dbReference type="InterPro" id="IPR048422">
    <property type="entry name" value="NOA1/YqeH-like_C"/>
</dbReference>
<dbReference type="CDD" id="cd01855">
    <property type="entry name" value="YqeH"/>
    <property type="match status" value="1"/>
</dbReference>
<dbReference type="PANTHER" id="PTHR46406">
    <property type="entry name" value="NITRIC OXIDE-ASSOCIATED PROTEIN 1"/>
    <property type="match status" value="1"/>
</dbReference>
<dbReference type="InterPro" id="IPR027417">
    <property type="entry name" value="P-loop_NTPase"/>
</dbReference>
<feature type="region of interest" description="Disordered" evidence="1">
    <location>
        <begin position="98"/>
        <end position="145"/>
    </location>
</feature>
<evidence type="ECO:0000259" key="3">
    <source>
        <dbReference type="Pfam" id="PF21516"/>
    </source>
</evidence>
<feature type="domain" description="G" evidence="2">
    <location>
        <begin position="321"/>
        <end position="372"/>
    </location>
</feature>
<feature type="domain" description="NOA1/YqeH-like C-terminal" evidence="3">
    <location>
        <begin position="540"/>
        <end position="639"/>
    </location>
</feature>
<dbReference type="EMBL" id="BEZZ01000267">
    <property type="protein sequence ID" value="GCC29786.1"/>
    <property type="molecule type" value="Genomic_DNA"/>
</dbReference>
<dbReference type="SUPFAM" id="SSF52540">
    <property type="entry name" value="P-loop containing nucleoside triphosphate hydrolases"/>
    <property type="match status" value="1"/>
</dbReference>
<dbReference type="GO" id="GO:0005525">
    <property type="term" value="F:GTP binding"/>
    <property type="evidence" value="ECO:0007669"/>
    <property type="project" value="InterPro"/>
</dbReference>
<feature type="region of interest" description="Disordered" evidence="1">
    <location>
        <begin position="58"/>
        <end position="83"/>
    </location>
</feature>
<organism evidence="4 5">
    <name type="scientific">Chiloscyllium punctatum</name>
    <name type="common">Brownbanded bambooshark</name>
    <name type="synonym">Hemiscyllium punctatum</name>
    <dbReference type="NCBI Taxonomy" id="137246"/>
    <lineage>
        <taxon>Eukaryota</taxon>
        <taxon>Metazoa</taxon>
        <taxon>Chordata</taxon>
        <taxon>Craniata</taxon>
        <taxon>Vertebrata</taxon>
        <taxon>Chondrichthyes</taxon>
        <taxon>Elasmobranchii</taxon>
        <taxon>Galeomorphii</taxon>
        <taxon>Galeoidea</taxon>
        <taxon>Orectolobiformes</taxon>
        <taxon>Hemiscylliidae</taxon>
        <taxon>Chiloscyllium</taxon>
    </lineage>
</organism>
<dbReference type="AlphaFoldDB" id="A0A401SH91"/>
<evidence type="ECO:0000313" key="4">
    <source>
        <dbReference type="EMBL" id="GCC29786.1"/>
    </source>
</evidence>
<reference evidence="4 5" key="1">
    <citation type="journal article" date="2018" name="Nat. Ecol. Evol.">
        <title>Shark genomes provide insights into elasmobranch evolution and the origin of vertebrates.</title>
        <authorList>
            <person name="Hara Y"/>
            <person name="Yamaguchi K"/>
            <person name="Onimaru K"/>
            <person name="Kadota M"/>
            <person name="Koyanagi M"/>
            <person name="Keeley SD"/>
            <person name="Tatsumi K"/>
            <person name="Tanaka K"/>
            <person name="Motone F"/>
            <person name="Kageyama Y"/>
            <person name="Nozu R"/>
            <person name="Adachi N"/>
            <person name="Nishimura O"/>
            <person name="Nakagawa R"/>
            <person name="Tanegashima C"/>
            <person name="Kiyatake I"/>
            <person name="Matsumoto R"/>
            <person name="Murakumo K"/>
            <person name="Nishida K"/>
            <person name="Terakita A"/>
            <person name="Kuratani S"/>
            <person name="Sato K"/>
            <person name="Hyodo S Kuraku.S."/>
        </authorList>
    </citation>
    <scope>NUCLEOTIDE SEQUENCE [LARGE SCALE GENOMIC DNA]</scope>
</reference>
<keyword evidence="5" id="KW-1185">Reference proteome</keyword>
<dbReference type="InterPro" id="IPR006073">
    <property type="entry name" value="GTP-bd"/>
</dbReference>
<dbReference type="Pfam" id="PF01926">
    <property type="entry name" value="MMR_HSR1"/>
    <property type="match status" value="1"/>
</dbReference>
<comment type="caution">
    <text evidence="4">The sequence shown here is derived from an EMBL/GenBank/DDBJ whole genome shotgun (WGS) entry which is preliminary data.</text>
</comment>
<dbReference type="PANTHER" id="PTHR46406:SF1">
    <property type="entry name" value="NITRIC OXIDE-ASSOCIATED PROTEIN 1"/>
    <property type="match status" value="1"/>
</dbReference>
<accession>A0A401SH91</accession>
<dbReference type="Pfam" id="PF21516">
    <property type="entry name" value="YqeH-like_C"/>
    <property type="match status" value="1"/>
</dbReference>
<gene>
    <name evidence="4" type="ORF">chiPu_0008228</name>
</gene>
<feature type="compositionally biased region" description="Basic residues" evidence="1">
    <location>
        <begin position="118"/>
        <end position="127"/>
    </location>
</feature>
<evidence type="ECO:0000259" key="2">
    <source>
        <dbReference type="Pfam" id="PF01926"/>
    </source>
</evidence>
<dbReference type="Proteomes" id="UP000287033">
    <property type="component" value="Unassembled WGS sequence"/>
</dbReference>
<proteinExistence type="predicted"/>
<protein>
    <submittedName>
        <fullName evidence="4">Uncharacterized protein</fullName>
    </submittedName>
</protein>
<dbReference type="STRING" id="137246.A0A401SH91"/>
<dbReference type="OMA" id="LGCTNVG"/>
<dbReference type="InterPro" id="IPR052807">
    <property type="entry name" value="Mito_transl_resp_regulator"/>
</dbReference>
<dbReference type="OrthoDB" id="1696305at2759"/>
<name>A0A401SH91_CHIPU</name>
<sequence>MARAVVSWFLRRALCSSRPLGAAPRRGPSSPPSAWAYAAVEPARPEQMVFVEYAAELEEEEEAAPGGEATTPPAPRKAQASPSALHRQLLALEALSPPPAAEPQVTDPGFPVPELPSKKKKRRRRESRRQEHRVYGTADPLEPASSSPCPGCGALLHCVDPSLAGYLPSEKYKQLLEAGTLQRSVCQRCFLLVHHQKALEVRVPEGEYRRLLGRIAQESALVLYMLDLLDLSGSLIPGLQRLVGERNPVLVLANKVDLIPADCRDYLKRLRHRVLEHCGLADICTDYRGRDVVHLISAKTGYGIEGLISRLQSSWRFKGNVYLVGNTNVGKSTLFNTLLQSDFCKSKAPDVIQRATVSRWPGTTLNLLKFPIINPTPYRMFRRSERLKAAKSQTEADLSEEELKQLHQLKKQGYLVGRVGRTFRNTQVSGERKKRIIEWDPDELSLSAEPEESKKENVSNSEKVVEFTYNELKDARWFYDTPGILKQDCILNLLTDQELKSVMPSSGIVPRTYVLQPGMVLFLGALGRIDFLQGERSAWFSVVASNQLPVHVTSLDKADSIYQKHAGTAFLAVPIGGEERMKDFPPLEPQDIELFGIGPFEAVADIKLSSAGWIAVTAQSEDKIRLRAYTPAGIGLTVEKPPLLSFIVNVKGERIRKSPAYKLKKILPVVENLRLLPQKHDLLEEWKHTRYLSKSLSQHL</sequence>
<evidence type="ECO:0000313" key="5">
    <source>
        <dbReference type="Proteomes" id="UP000287033"/>
    </source>
</evidence>
<evidence type="ECO:0000256" key="1">
    <source>
        <dbReference type="SAM" id="MobiDB-lite"/>
    </source>
</evidence>
<dbReference type="Gene3D" id="3.40.50.300">
    <property type="entry name" value="P-loop containing nucleotide triphosphate hydrolases"/>
    <property type="match status" value="1"/>
</dbReference>